<dbReference type="AlphaFoldDB" id="A0AAE3IRD0"/>
<dbReference type="Proteomes" id="UP001209318">
    <property type="component" value="Unassembled WGS sequence"/>
</dbReference>
<name>A0AAE3IRD0_9BACI</name>
<keyword evidence="2" id="KW-1185">Reference proteome</keyword>
<evidence type="ECO:0000313" key="2">
    <source>
        <dbReference type="Proteomes" id="UP001209318"/>
    </source>
</evidence>
<accession>A0AAE3IRD0</accession>
<protein>
    <submittedName>
        <fullName evidence="1">Uncharacterized protein</fullName>
    </submittedName>
</protein>
<gene>
    <name evidence="1" type="ORF">OEV98_01690</name>
</gene>
<reference evidence="1" key="1">
    <citation type="submission" date="2022-10" db="EMBL/GenBank/DDBJ databases">
        <title>Description of Fervidibacillus gen. nov. in the family Fervidibacillaceae fam. nov. with two species, Fervidibacillus albus sp. nov., and Fervidibacillus halotolerans sp. nov., isolated from tidal flat sediments.</title>
        <authorList>
            <person name="Kwon K.K."/>
            <person name="Yang S.-H."/>
        </authorList>
    </citation>
    <scope>NUCLEOTIDE SEQUENCE</scope>
    <source>
        <strain evidence="1">JCM 19140</strain>
    </source>
</reference>
<dbReference type="EMBL" id="JAOUSF010000001">
    <property type="protein sequence ID" value="MCU9612273.1"/>
    <property type="molecule type" value="Genomic_DNA"/>
</dbReference>
<organism evidence="1 2">
    <name type="scientific">Perspicuibacillus lycopersici</name>
    <dbReference type="NCBI Taxonomy" id="1325689"/>
    <lineage>
        <taxon>Bacteria</taxon>
        <taxon>Bacillati</taxon>
        <taxon>Bacillota</taxon>
        <taxon>Bacilli</taxon>
        <taxon>Bacillales</taxon>
        <taxon>Bacillaceae</taxon>
        <taxon>Perspicuibacillus</taxon>
    </lineage>
</organism>
<proteinExistence type="predicted"/>
<dbReference type="RefSeq" id="WP_263071408.1">
    <property type="nucleotide sequence ID" value="NZ_JAOUSF010000001.1"/>
</dbReference>
<sequence>MKNLEMIFIPSSFGLIKVYSYGFIQPGASGKVYATYNDIVVSSKGYNRKRTIIKALSKLHELVVNNQ</sequence>
<evidence type="ECO:0000313" key="1">
    <source>
        <dbReference type="EMBL" id="MCU9612273.1"/>
    </source>
</evidence>
<comment type="caution">
    <text evidence="1">The sequence shown here is derived from an EMBL/GenBank/DDBJ whole genome shotgun (WGS) entry which is preliminary data.</text>
</comment>